<evidence type="ECO:0000313" key="3">
    <source>
        <dbReference type="Proteomes" id="UP001290894"/>
    </source>
</evidence>
<sequence>MPLRSARLLLGLAALLFAAKVIAQQTPAQALAAWEAQGRADGLARPDIECQDFLQAMGRKPAGLEYSGCSQDDASCIKPMQAHYRVPGTQAVKVEAYLRETLWHACIALRLLRLEQWRAVLLARRPGCGEVPDRHGRGIAAA</sequence>
<feature type="chain" id="PRO_5047298620" evidence="1">
    <location>
        <begin position="24"/>
        <end position="142"/>
    </location>
</feature>
<keyword evidence="1" id="KW-0732">Signal</keyword>
<dbReference type="EMBL" id="JAXUAC010000034">
    <property type="protein sequence ID" value="MDZ7513518.1"/>
    <property type="molecule type" value="Genomic_DNA"/>
</dbReference>
<gene>
    <name evidence="2" type="ORF">U5F72_17035</name>
</gene>
<accession>A0ABU5MLA7</accession>
<comment type="caution">
    <text evidence="2">The sequence shown here is derived from an EMBL/GenBank/DDBJ whole genome shotgun (WGS) entry which is preliminary data.</text>
</comment>
<dbReference type="RefSeq" id="WP_232503915.1">
    <property type="nucleotide sequence ID" value="NZ_CP196982.1"/>
</dbReference>
<keyword evidence="3" id="KW-1185">Reference proteome</keyword>
<evidence type="ECO:0000313" key="2">
    <source>
        <dbReference type="EMBL" id="MDZ7513518.1"/>
    </source>
</evidence>
<feature type="signal peptide" evidence="1">
    <location>
        <begin position="1"/>
        <end position="23"/>
    </location>
</feature>
<dbReference type="Pfam" id="PF16310">
    <property type="entry name" value="DUF4952"/>
    <property type="match status" value="1"/>
</dbReference>
<protein>
    <submittedName>
        <fullName evidence="2">DUF4952 domain-containing protein</fullName>
    </submittedName>
</protein>
<dbReference type="Proteomes" id="UP001290894">
    <property type="component" value="Unassembled WGS sequence"/>
</dbReference>
<proteinExistence type="predicted"/>
<evidence type="ECO:0000256" key="1">
    <source>
        <dbReference type="SAM" id="SignalP"/>
    </source>
</evidence>
<dbReference type="InterPro" id="IPR032537">
    <property type="entry name" value="DUF4952"/>
</dbReference>
<name>A0ABU5MLA7_9GAMM</name>
<organism evidence="2 3">
    <name type="scientific">Stenotrophomonas muris</name>
    <dbReference type="NCBI Taxonomy" id="2963283"/>
    <lineage>
        <taxon>Bacteria</taxon>
        <taxon>Pseudomonadati</taxon>
        <taxon>Pseudomonadota</taxon>
        <taxon>Gammaproteobacteria</taxon>
        <taxon>Lysobacterales</taxon>
        <taxon>Lysobacteraceae</taxon>
        <taxon>Stenotrophomonas</taxon>
    </lineage>
</organism>
<reference evidence="2 3" key="1">
    <citation type="submission" date="2023-12" db="EMBL/GenBank/DDBJ databases">
        <title>'Antibacterial potential of Stenotrophomonas maltophilia cystic fibrosis isolates' (manuscript under preparation).</title>
        <authorList>
            <person name="Crisan C.V."/>
            <person name="Pettis M."/>
            <person name="Goldberg J.B."/>
        </authorList>
    </citation>
    <scope>NUCLEOTIDE SEQUENCE [LARGE SCALE GENOMIC DNA]</scope>
    <source>
        <strain evidence="2 3">CCV155</strain>
    </source>
</reference>